<dbReference type="InterPro" id="IPR027417">
    <property type="entry name" value="P-loop_NTPase"/>
</dbReference>
<dbReference type="Gene3D" id="1.25.40.10">
    <property type="entry name" value="Tetratricopeptide repeat domain"/>
    <property type="match status" value="1"/>
</dbReference>
<dbReference type="Pfam" id="PF00196">
    <property type="entry name" value="GerE"/>
    <property type="match status" value="1"/>
</dbReference>
<dbReference type="InterPro" id="IPR016032">
    <property type="entry name" value="Sig_transdc_resp-reg_C-effctor"/>
</dbReference>
<dbReference type="InterPro" id="IPR000792">
    <property type="entry name" value="Tscrpt_reg_LuxR_C"/>
</dbReference>
<gene>
    <name evidence="5" type="ORF">GCM10010411_70940</name>
</gene>
<evidence type="ECO:0000256" key="2">
    <source>
        <dbReference type="ARBA" id="ARBA00023125"/>
    </source>
</evidence>
<dbReference type="RefSeq" id="WP_344546851.1">
    <property type="nucleotide sequence ID" value="NZ_BAAATD010000011.1"/>
</dbReference>
<dbReference type="Pfam" id="PF25873">
    <property type="entry name" value="WHD_MalT"/>
    <property type="match status" value="1"/>
</dbReference>
<dbReference type="SUPFAM" id="SSF46894">
    <property type="entry name" value="C-terminal effector domain of the bipartite response regulators"/>
    <property type="match status" value="1"/>
</dbReference>
<keyword evidence="3" id="KW-0804">Transcription</keyword>
<evidence type="ECO:0000256" key="1">
    <source>
        <dbReference type="ARBA" id="ARBA00023015"/>
    </source>
</evidence>
<organism evidence="5 6">
    <name type="scientific">Actinomadura fulvescens</name>
    <dbReference type="NCBI Taxonomy" id="46160"/>
    <lineage>
        <taxon>Bacteria</taxon>
        <taxon>Bacillati</taxon>
        <taxon>Actinomycetota</taxon>
        <taxon>Actinomycetes</taxon>
        <taxon>Streptosporangiales</taxon>
        <taxon>Thermomonosporaceae</taxon>
        <taxon>Actinomadura</taxon>
    </lineage>
</organism>
<reference evidence="6" key="1">
    <citation type="journal article" date="2019" name="Int. J. Syst. Evol. Microbiol.">
        <title>The Global Catalogue of Microorganisms (GCM) 10K type strain sequencing project: providing services to taxonomists for standard genome sequencing and annotation.</title>
        <authorList>
            <consortium name="The Broad Institute Genomics Platform"/>
            <consortium name="The Broad Institute Genome Sequencing Center for Infectious Disease"/>
            <person name="Wu L."/>
            <person name="Ma J."/>
        </authorList>
    </citation>
    <scope>NUCLEOTIDE SEQUENCE [LARGE SCALE GENOMIC DNA]</scope>
    <source>
        <strain evidence="6">JCM 6833</strain>
    </source>
</reference>
<dbReference type="Gene3D" id="3.40.50.300">
    <property type="entry name" value="P-loop containing nucleotide triphosphate hydrolases"/>
    <property type="match status" value="1"/>
</dbReference>
<dbReference type="Pfam" id="PF13191">
    <property type="entry name" value="AAA_16"/>
    <property type="match status" value="1"/>
</dbReference>
<evidence type="ECO:0000256" key="3">
    <source>
        <dbReference type="ARBA" id="ARBA00023163"/>
    </source>
</evidence>
<dbReference type="PANTHER" id="PTHR44688">
    <property type="entry name" value="DNA-BINDING TRANSCRIPTIONAL ACTIVATOR DEVR_DOSR"/>
    <property type="match status" value="1"/>
</dbReference>
<dbReference type="InterPro" id="IPR036388">
    <property type="entry name" value="WH-like_DNA-bd_sf"/>
</dbReference>
<evidence type="ECO:0000313" key="5">
    <source>
        <dbReference type="EMBL" id="GAA2624277.1"/>
    </source>
</evidence>
<protein>
    <recommendedName>
        <fullName evidence="4">HTH luxR-type domain-containing protein</fullName>
    </recommendedName>
</protein>
<dbReference type="EMBL" id="BAAATD010000011">
    <property type="protein sequence ID" value="GAA2624277.1"/>
    <property type="molecule type" value="Genomic_DNA"/>
</dbReference>
<keyword evidence="2" id="KW-0238">DNA-binding</keyword>
<evidence type="ECO:0000259" key="4">
    <source>
        <dbReference type="PROSITE" id="PS50043"/>
    </source>
</evidence>
<dbReference type="PANTHER" id="PTHR44688:SF16">
    <property type="entry name" value="DNA-BINDING TRANSCRIPTIONAL ACTIVATOR DEVR_DOSR"/>
    <property type="match status" value="1"/>
</dbReference>
<dbReference type="InterPro" id="IPR011990">
    <property type="entry name" value="TPR-like_helical_dom_sf"/>
</dbReference>
<dbReference type="PROSITE" id="PS50043">
    <property type="entry name" value="HTH_LUXR_2"/>
    <property type="match status" value="1"/>
</dbReference>
<dbReference type="PRINTS" id="PR00038">
    <property type="entry name" value="HTHLUXR"/>
</dbReference>
<proteinExistence type="predicted"/>
<dbReference type="InterPro" id="IPR059106">
    <property type="entry name" value="WHD_MalT"/>
</dbReference>
<evidence type="ECO:0000313" key="6">
    <source>
        <dbReference type="Proteomes" id="UP001501509"/>
    </source>
</evidence>
<dbReference type="Proteomes" id="UP001501509">
    <property type="component" value="Unassembled WGS sequence"/>
</dbReference>
<accession>A0ABP6CUC0</accession>
<dbReference type="Gene3D" id="1.10.10.10">
    <property type="entry name" value="Winged helix-like DNA-binding domain superfamily/Winged helix DNA-binding domain"/>
    <property type="match status" value="1"/>
</dbReference>
<comment type="caution">
    <text evidence="5">The sequence shown here is derived from an EMBL/GenBank/DDBJ whole genome shotgun (WGS) entry which is preliminary data.</text>
</comment>
<dbReference type="InterPro" id="IPR041664">
    <property type="entry name" value="AAA_16"/>
</dbReference>
<name>A0ABP6CUC0_9ACTN</name>
<dbReference type="CDD" id="cd06170">
    <property type="entry name" value="LuxR_C_like"/>
    <property type="match status" value="1"/>
</dbReference>
<sequence length="708" mass="77346">MSTPVVQTKLRPPRPLRPLIARPGLEARLQAAADEAFVILVLGPSGTGKTSLLTRWTQTAPAAWLTVDARDNDPARFWIHVAAAITGESGAGADESGAGADEAAPGSDAFAAALAERVAASGERPVLVLDEYEQIVEPSVHQQLDLFVRTAGDALTTVIAGRARPPLRFDQLSLAGRLATFGWFDLRMNEEEARRLLLGTFGVDAGDDQVAALVESTDGWAGGLALAAGGLRRGTPDRAADADHLLDHVWAGLAPDLREFVLDTAVLERFSIGLADAVHGNAADLVDRLRGDGVFLLAEEDGAWFRYQRPFRWAVARRLSAHDPEREREAHRSAAFWYAEHDDRDSAIDHALRAGDHGLAVDLIGRAFDDARGWHTMERWLQALPDEAIDAAAGDFVDRALEVWCGLGRRDERDRWSRIARRESPPGRPADVWRLCLPRERGDLASALRHGREAVRRWPAPMTATQARISLGRGLLLAGRTRECQELLNDVEELWPKGTPPRLAMAVEALRGLAAYREDDHAEARVRLGLAGAAYAEAPGRPRPQAVPEYVILKALLTGDPEPLRALIDRLGPDHSMAAFASLMLARCYLGQGEPERAAEHVAAARERIASFASALGLVDLLAETAAEIAGEPRAVAADLLSDRELAVLQYLRSDLTLKEIAAHLYVSVNTIKTHARHVYRKLGVAGRHALLDRDRDHVRDRGRDRVR</sequence>
<feature type="domain" description="HTH luxR-type" evidence="4">
    <location>
        <begin position="634"/>
        <end position="699"/>
    </location>
</feature>
<keyword evidence="6" id="KW-1185">Reference proteome</keyword>
<dbReference type="SMART" id="SM00421">
    <property type="entry name" value="HTH_LUXR"/>
    <property type="match status" value="1"/>
</dbReference>
<keyword evidence="1" id="KW-0805">Transcription regulation</keyword>
<dbReference type="SUPFAM" id="SSF52540">
    <property type="entry name" value="P-loop containing nucleoside triphosphate hydrolases"/>
    <property type="match status" value="1"/>
</dbReference>